<dbReference type="EMBL" id="MFIW01000009">
    <property type="protein sequence ID" value="OGF98098.1"/>
    <property type="molecule type" value="Genomic_DNA"/>
</dbReference>
<accession>A0A1F5YD36</accession>
<evidence type="ECO:0000313" key="2">
    <source>
        <dbReference type="Proteomes" id="UP000179034"/>
    </source>
</evidence>
<sequence>MEDELEFIIRDQVTPLTEMNRCGIGMDRGLMVGIYTSYIAKYNTPITMLYKMLQHMYTGKLRNDNFPDSWHTYCVGA</sequence>
<name>A0A1F5YD36_9BACT</name>
<reference evidence="1 2" key="1">
    <citation type="journal article" date="2016" name="Nat. Commun.">
        <title>Thousands of microbial genomes shed light on interconnected biogeochemical processes in an aquifer system.</title>
        <authorList>
            <person name="Anantharaman K."/>
            <person name="Brown C.T."/>
            <person name="Hug L.A."/>
            <person name="Sharon I."/>
            <person name="Castelle C.J."/>
            <person name="Probst A.J."/>
            <person name="Thomas B.C."/>
            <person name="Singh A."/>
            <person name="Wilkins M.J."/>
            <person name="Karaoz U."/>
            <person name="Brodie E.L."/>
            <person name="Williams K.H."/>
            <person name="Hubbard S.S."/>
            <person name="Banfield J.F."/>
        </authorList>
    </citation>
    <scope>NUCLEOTIDE SEQUENCE [LARGE SCALE GENOMIC DNA]</scope>
</reference>
<evidence type="ECO:0000313" key="1">
    <source>
        <dbReference type="EMBL" id="OGF98098.1"/>
    </source>
</evidence>
<proteinExistence type="predicted"/>
<gene>
    <name evidence="1" type="ORF">A2Z06_00895</name>
</gene>
<protein>
    <submittedName>
        <fullName evidence="1">Uncharacterized protein</fullName>
    </submittedName>
</protein>
<dbReference type="AlphaFoldDB" id="A0A1F5YD36"/>
<organism evidence="1 2">
    <name type="scientific">Candidatus Glassbacteria bacterium RBG_16_58_8</name>
    <dbReference type="NCBI Taxonomy" id="1817866"/>
    <lineage>
        <taxon>Bacteria</taxon>
        <taxon>Candidatus Glassiibacteriota</taxon>
    </lineage>
</organism>
<dbReference type="Proteomes" id="UP000179034">
    <property type="component" value="Unassembled WGS sequence"/>
</dbReference>
<comment type="caution">
    <text evidence="1">The sequence shown here is derived from an EMBL/GenBank/DDBJ whole genome shotgun (WGS) entry which is preliminary data.</text>
</comment>